<dbReference type="OMA" id="MNDNECI"/>
<dbReference type="Proteomes" id="UP000189703">
    <property type="component" value="Unplaced"/>
</dbReference>
<name>A0A1U8Q1E9_NELNU</name>
<organism evidence="2 3">
    <name type="scientific">Nelumbo nucifera</name>
    <name type="common">Sacred lotus</name>
    <dbReference type="NCBI Taxonomy" id="4432"/>
    <lineage>
        <taxon>Eukaryota</taxon>
        <taxon>Viridiplantae</taxon>
        <taxon>Streptophyta</taxon>
        <taxon>Embryophyta</taxon>
        <taxon>Tracheophyta</taxon>
        <taxon>Spermatophyta</taxon>
        <taxon>Magnoliopsida</taxon>
        <taxon>Proteales</taxon>
        <taxon>Nelumbonaceae</taxon>
        <taxon>Nelumbo</taxon>
    </lineage>
</organism>
<dbReference type="PANTHER" id="PTHR33144">
    <property type="entry name" value="OS10G0409366 PROTEIN-RELATED"/>
    <property type="match status" value="1"/>
</dbReference>
<evidence type="ECO:0000313" key="3">
    <source>
        <dbReference type="RefSeq" id="XP_019051806.1"/>
    </source>
</evidence>
<dbReference type="GeneID" id="109114119"/>
<evidence type="ECO:0000313" key="2">
    <source>
        <dbReference type="Proteomes" id="UP000189703"/>
    </source>
</evidence>
<dbReference type="PANTHER" id="PTHR33144:SF45">
    <property type="entry name" value="TRANSPOSASE TNP1_EN_SPM-LIKE DOMAIN-CONTAINING PROTEIN"/>
    <property type="match status" value="1"/>
</dbReference>
<proteinExistence type="predicted"/>
<sequence length="106" mass="12362">MPSHRSQEEIEDQLPPQIESSQHKKTRGPTFRKDVYKMNDNECIYVSFNKYGQPEDGKLSQFIGTIARNGNIVPIDVDSWKKVLNTTKDRAWGFIKDRFDVSDDRK</sequence>
<gene>
    <name evidence="3" type="primary">LOC109114119</name>
</gene>
<evidence type="ECO:0000256" key="1">
    <source>
        <dbReference type="SAM" id="MobiDB-lite"/>
    </source>
</evidence>
<dbReference type="RefSeq" id="XP_019051806.1">
    <property type="nucleotide sequence ID" value="XM_019196261.1"/>
</dbReference>
<accession>A0A1U8Q1E9</accession>
<dbReference type="AlphaFoldDB" id="A0A1U8Q1E9"/>
<dbReference type="OrthoDB" id="1734008at2759"/>
<dbReference type="KEGG" id="nnu:109114119"/>
<protein>
    <submittedName>
        <fullName evidence="3">Uncharacterized protein LOC109114119</fullName>
    </submittedName>
</protein>
<feature type="region of interest" description="Disordered" evidence="1">
    <location>
        <begin position="1"/>
        <end position="30"/>
    </location>
</feature>
<keyword evidence="2" id="KW-1185">Reference proteome</keyword>
<dbReference type="InParanoid" id="A0A1U8Q1E9"/>
<reference evidence="3" key="1">
    <citation type="submission" date="2025-08" db="UniProtKB">
        <authorList>
            <consortium name="RefSeq"/>
        </authorList>
    </citation>
    <scope>IDENTIFICATION</scope>
</reference>